<sequence>MLKPYFTSATGQELVSGLKVMVRVSIDFQEIYGFSLNVRDIDPTYTLGDMAQKKKAILNKLGEEGVIHMNKELEVPLVPQKIAVISSSTAAGYEDFCNQLNNNSGNYQFYVKLFSAVMQGEQTEASVIAALDRIYEYEDVFDVVVIIRGGGSTSDLMCFDNYWIAYNIAQFPLPVFSGIGHERDETVVDFVAHTRLKTPTAVAEHLVELVGAFEGRLTSLQDEVLGLTHQIISDSRTSLEMAYHKFKPVVNHALLVQKNKMDGLVRQLGNSSQRFIESKKNRLGQAVQNLKSSTQGSIQYRRGDLDHIPAQLNSRINHFFQTKKSQLNLHEKTNNLLNPDNILKKGYSITYHNGKVLKDAKDLKSGDEISTRFDQGTVESIVRK</sequence>
<dbReference type="NCBIfam" id="TIGR00237">
    <property type="entry name" value="xseA"/>
    <property type="match status" value="1"/>
</dbReference>
<accession>W7YL12</accession>
<dbReference type="eggNOG" id="COG1570">
    <property type="taxonomic scope" value="Bacteria"/>
</dbReference>
<proteinExistence type="predicted"/>
<dbReference type="Pfam" id="PF02601">
    <property type="entry name" value="Exonuc_VII_L"/>
    <property type="match status" value="1"/>
</dbReference>
<evidence type="ECO:0000256" key="1">
    <source>
        <dbReference type="NCBIfam" id="TIGR00237"/>
    </source>
</evidence>
<feature type="domain" description="Exonuclease VII large subunit C-terminal" evidence="2">
    <location>
        <begin position="68"/>
        <end position="380"/>
    </location>
</feature>
<dbReference type="STRING" id="869213.GCA_000517085_00075"/>
<evidence type="ECO:0000259" key="2">
    <source>
        <dbReference type="Pfam" id="PF02601"/>
    </source>
</evidence>
<dbReference type="InterPro" id="IPR003753">
    <property type="entry name" value="Exonuc_VII_L"/>
</dbReference>
<dbReference type="GO" id="GO:0006308">
    <property type="term" value="P:DNA catabolic process"/>
    <property type="evidence" value="ECO:0007669"/>
    <property type="project" value="UniProtKB-UniRule"/>
</dbReference>
<dbReference type="InterPro" id="IPR020579">
    <property type="entry name" value="Exonuc_VII_lsu_C"/>
</dbReference>
<dbReference type="PANTHER" id="PTHR30008">
    <property type="entry name" value="EXODEOXYRIBONUCLEASE 7 LARGE SUBUNIT"/>
    <property type="match status" value="1"/>
</dbReference>
<comment type="caution">
    <text evidence="3">The sequence shown here is derived from an EMBL/GenBank/DDBJ whole genome shotgun (WGS) entry which is preliminary data.</text>
</comment>
<dbReference type="EMBL" id="BAMD01000017">
    <property type="protein sequence ID" value="GAF03049.1"/>
    <property type="molecule type" value="Genomic_DNA"/>
</dbReference>
<evidence type="ECO:0000313" key="4">
    <source>
        <dbReference type="Proteomes" id="UP000019402"/>
    </source>
</evidence>
<reference evidence="3 4" key="1">
    <citation type="journal article" date="2014" name="Genome Announc.">
        <title>Draft Genome Sequence of Cytophaga fermentans JCM 21142T, a Facultative Anaerobe Isolated from Marine Mud.</title>
        <authorList>
            <person name="Starns D."/>
            <person name="Oshima K."/>
            <person name="Suda W."/>
            <person name="Iino T."/>
            <person name="Yuki M."/>
            <person name="Inoue J."/>
            <person name="Kitamura K."/>
            <person name="Iida T."/>
            <person name="Darby A."/>
            <person name="Hattori M."/>
            <person name="Ohkuma M."/>
        </authorList>
    </citation>
    <scope>NUCLEOTIDE SEQUENCE [LARGE SCALE GENOMIC DNA]</scope>
    <source>
        <strain evidence="3 4">JCM 21142</strain>
    </source>
</reference>
<keyword evidence="4" id="KW-1185">Reference proteome</keyword>
<dbReference type="AlphaFoldDB" id="W7YL12"/>
<dbReference type="EC" id="3.1.11.6" evidence="1"/>
<dbReference type="GO" id="GO:0009318">
    <property type="term" value="C:exodeoxyribonuclease VII complex"/>
    <property type="evidence" value="ECO:0007669"/>
    <property type="project" value="UniProtKB-UniRule"/>
</dbReference>
<dbReference type="PANTHER" id="PTHR30008:SF0">
    <property type="entry name" value="EXODEOXYRIBONUCLEASE 7 LARGE SUBUNIT"/>
    <property type="match status" value="1"/>
</dbReference>
<dbReference type="GO" id="GO:0008855">
    <property type="term" value="F:exodeoxyribonuclease VII activity"/>
    <property type="evidence" value="ECO:0007669"/>
    <property type="project" value="UniProtKB-UniRule"/>
</dbReference>
<evidence type="ECO:0000313" key="3">
    <source>
        <dbReference type="EMBL" id="GAF03049.1"/>
    </source>
</evidence>
<dbReference type="Proteomes" id="UP000019402">
    <property type="component" value="Unassembled WGS sequence"/>
</dbReference>
<gene>
    <name evidence="3" type="ORF">JCM21142_41704</name>
</gene>
<organism evidence="3 4">
    <name type="scientific">Saccharicrinis fermentans DSM 9555 = JCM 21142</name>
    <dbReference type="NCBI Taxonomy" id="869213"/>
    <lineage>
        <taxon>Bacteria</taxon>
        <taxon>Pseudomonadati</taxon>
        <taxon>Bacteroidota</taxon>
        <taxon>Bacteroidia</taxon>
        <taxon>Marinilabiliales</taxon>
        <taxon>Marinilabiliaceae</taxon>
        <taxon>Saccharicrinis</taxon>
    </lineage>
</organism>
<name>W7YL12_9BACT</name>
<dbReference type="RefSeq" id="WP_052522174.1">
    <property type="nucleotide sequence ID" value="NZ_BAMD01000017.1"/>
</dbReference>
<protein>
    <recommendedName>
        <fullName evidence="1">Exodeoxyribonuclease VII large subunit</fullName>
        <ecNumber evidence="1">3.1.11.6</ecNumber>
    </recommendedName>
</protein>